<proteinExistence type="predicted"/>
<dbReference type="GO" id="GO:0046306">
    <property type="term" value="P:alkanesulfonate catabolic process"/>
    <property type="evidence" value="ECO:0007669"/>
    <property type="project" value="TreeGrafter"/>
</dbReference>
<protein>
    <submittedName>
        <fullName evidence="6">Probable F420-dependent oxidoreductase, Rv2161c family</fullName>
    </submittedName>
</protein>
<evidence type="ECO:0000313" key="6">
    <source>
        <dbReference type="EMBL" id="SNR78990.1"/>
    </source>
</evidence>
<dbReference type="SUPFAM" id="SSF51679">
    <property type="entry name" value="Bacterial luciferase-like"/>
    <property type="match status" value="1"/>
</dbReference>
<dbReference type="EMBL" id="FZNP01000007">
    <property type="protein sequence ID" value="SNR78990.1"/>
    <property type="molecule type" value="Genomic_DNA"/>
</dbReference>
<dbReference type="InterPro" id="IPR019921">
    <property type="entry name" value="Lucif-like_OxRdtase_Rv2161c"/>
</dbReference>
<dbReference type="InterPro" id="IPR036661">
    <property type="entry name" value="Luciferase-like_sf"/>
</dbReference>
<accession>A0A238Z6Y0</accession>
<evidence type="ECO:0000256" key="1">
    <source>
        <dbReference type="ARBA" id="ARBA00022630"/>
    </source>
</evidence>
<evidence type="ECO:0000256" key="3">
    <source>
        <dbReference type="ARBA" id="ARBA00023002"/>
    </source>
</evidence>
<gene>
    <name evidence="6" type="ORF">SAMN06265355_1076</name>
</gene>
<sequence>MEHGDDVKFAISYSTPFFGVDPDRITAYARHAEECGFEALYVPEHIALYPGAQVGAMALPPSLPFGDPLDCLNFVAAATERILLGTGVLLLPYHHPVTLAKRLATIDQLSKGRMRLLTVGLGTLPGEAQAVGVDFRTRGRRADEAIQVLRLLWAGDDEGVSFDGEFFSFENLCSFPKPFGGTGLPIHVGGSSPAAARRAGRHGDGFFPGGSLTPDQRAAQLELARSAASEADRDPAALEYTRWGSMDMSEERVEEFARHGVTRIVVSATAPDLEQQREQMSAFARRFGLSPGDGVTPNTLRGRP</sequence>
<keyword evidence="3" id="KW-0560">Oxidoreductase</keyword>
<evidence type="ECO:0000259" key="5">
    <source>
        <dbReference type="Pfam" id="PF00296"/>
    </source>
</evidence>
<dbReference type="InterPro" id="IPR050172">
    <property type="entry name" value="SsuD_RutA_monooxygenase"/>
</dbReference>
<keyword evidence="1" id="KW-0285">Flavoprotein</keyword>
<dbReference type="InterPro" id="IPR011251">
    <property type="entry name" value="Luciferase-like_dom"/>
</dbReference>
<evidence type="ECO:0000313" key="7">
    <source>
        <dbReference type="Proteomes" id="UP000198420"/>
    </source>
</evidence>
<evidence type="ECO:0000256" key="4">
    <source>
        <dbReference type="ARBA" id="ARBA00023033"/>
    </source>
</evidence>
<dbReference type="GO" id="GO:0008726">
    <property type="term" value="F:alkanesulfonate monooxygenase activity"/>
    <property type="evidence" value="ECO:0007669"/>
    <property type="project" value="TreeGrafter"/>
</dbReference>
<feature type="domain" description="Luciferase-like" evidence="5">
    <location>
        <begin position="20"/>
        <end position="241"/>
    </location>
</feature>
<dbReference type="Gene3D" id="3.20.20.30">
    <property type="entry name" value="Luciferase-like domain"/>
    <property type="match status" value="1"/>
</dbReference>
<dbReference type="PANTHER" id="PTHR42847:SF4">
    <property type="entry name" value="ALKANESULFONATE MONOOXYGENASE-RELATED"/>
    <property type="match status" value="1"/>
</dbReference>
<keyword evidence="7" id="KW-1185">Reference proteome</keyword>
<dbReference type="AlphaFoldDB" id="A0A238Z6Y0"/>
<keyword evidence="2" id="KW-0288">FMN</keyword>
<organism evidence="6 7">
    <name type="scientific">Actinomadura mexicana</name>
    <dbReference type="NCBI Taxonomy" id="134959"/>
    <lineage>
        <taxon>Bacteria</taxon>
        <taxon>Bacillati</taxon>
        <taxon>Actinomycetota</taxon>
        <taxon>Actinomycetes</taxon>
        <taxon>Streptosporangiales</taxon>
        <taxon>Thermomonosporaceae</taxon>
        <taxon>Actinomadura</taxon>
    </lineage>
</organism>
<reference evidence="7" key="1">
    <citation type="submission" date="2017-06" db="EMBL/GenBank/DDBJ databases">
        <authorList>
            <person name="Varghese N."/>
            <person name="Submissions S."/>
        </authorList>
    </citation>
    <scope>NUCLEOTIDE SEQUENCE [LARGE SCALE GENOMIC DNA]</scope>
    <source>
        <strain evidence="7">DSM 44485</strain>
    </source>
</reference>
<name>A0A238Z6Y0_9ACTN</name>
<dbReference type="NCBIfam" id="TIGR03619">
    <property type="entry name" value="F420_Rv2161c"/>
    <property type="match status" value="1"/>
</dbReference>
<dbReference type="Proteomes" id="UP000198420">
    <property type="component" value="Unassembled WGS sequence"/>
</dbReference>
<evidence type="ECO:0000256" key="2">
    <source>
        <dbReference type="ARBA" id="ARBA00022643"/>
    </source>
</evidence>
<keyword evidence="4" id="KW-0503">Monooxygenase</keyword>
<dbReference type="PANTHER" id="PTHR42847">
    <property type="entry name" value="ALKANESULFONATE MONOOXYGENASE"/>
    <property type="match status" value="1"/>
</dbReference>
<dbReference type="Pfam" id="PF00296">
    <property type="entry name" value="Bac_luciferase"/>
    <property type="match status" value="1"/>
</dbReference>